<organism evidence="19 20">
    <name type="scientific">Myodes glareolus</name>
    <name type="common">Bank vole</name>
    <name type="synonym">Clethrionomys glareolus</name>
    <dbReference type="NCBI Taxonomy" id="447135"/>
    <lineage>
        <taxon>Eukaryota</taxon>
        <taxon>Metazoa</taxon>
        <taxon>Chordata</taxon>
        <taxon>Craniata</taxon>
        <taxon>Vertebrata</taxon>
        <taxon>Euteleostomi</taxon>
        <taxon>Mammalia</taxon>
        <taxon>Eutheria</taxon>
        <taxon>Euarchontoglires</taxon>
        <taxon>Glires</taxon>
        <taxon>Rodentia</taxon>
        <taxon>Myomorpha</taxon>
        <taxon>Muroidea</taxon>
        <taxon>Cricetidae</taxon>
        <taxon>Arvicolinae</taxon>
        <taxon>Myodes</taxon>
    </lineage>
</organism>
<dbReference type="AlphaFoldDB" id="A0AAW0IG79"/>
<evidence type="ECO:0000256" key="7">
    <source>
        <dbReference type="ARBA" id="ARBA00022723"/>
    </source>
</evidence>
<evidence type="ECO:0000256" key="12">
    <source>
        <dbReference type="ARBA" id="ARBA00023080"/>
    </source>
</evidence>
<evidence type="ECO:0000256" key="17">
    <source>
        <dbReference type="RuleBase" id="RU004013"/>
    </source>
</evidence>
<feature type="binding site" evidence="15">
    <location>
        <position position="88"/>
    </location>
    <ligand>
        <name>ATP</name>
        <dbReference type="ChEBI" id="CHEBI:30616"/>
    </ligand>
</feature>
<evidence type="ECO:0000256" key="9">
    <source>
        <dbReference type="ARBA" id="ARBA00022777"/>
    </source>
</evidence>
<dbReference type="GO" id="GO:0006241">
    <property type="term" value="P:CTP biosynthetic process"/>
    <property type="evidence" value="ECO:0007669"/>
    <property type="project" value="InterPro"/>
</dbReference>
<dbReference type="EMBL" id="JBBHLL010000138">
    <property type="protein sequence ID" value="KAK7813277.1"/>
    <property type="molecule type" value="Genomic_DNA"/>
</dbReference>
<feature type="active site" description="Pros-phosphohistidine intermediate" evidence="15">
    <location>
        <position position="118"/>
    </location>
</feature>
<comment type="catalytic activity">
    <reaction evidence="2">
        <text>ATP + protein L-histidine = ADP + protein N-phospho-L-histidine.</text>
        <dbReference type="EC" id="2.7.13.3"/>
    </reaction>
</comment>
<keyword evidence="6 17" id="KW-0808">Transferase</keyword>
<reference evidence="19 20" key="1">
    <citation type="journal article" date="2023" name="bioRxiv">
        <title>Conserved and derived expression patterns and positive selection on dental genes reveal complex evolutionary context of ever-growing rodent molars.</title>
        <authorList>
            <person name="Calamari Z.T."/>
            <person name="Song A."/>
            <person name="Cohen E."/>
            <person name="Akter M."/>
            <person name="Roy R.D."/>
            <person name="Hallikas O."/>
            <person name="Christensen M.M."/>
            <person name="Li P."/>
            <person name="Marangoni P."/>
            <person name="Jernvall J."/>
            <person name="Klein O.D."/>
        </authorList>
    </citation>
    <scope>NUCLEOTIDE SEQUENCE [LARGE SCALE GENOMIC DNA]</scope>
    <source>
        <strain evidence="19">V071</strain>
    </source>
</reference>
<evidence type="ECO:0000256" key="13">
    <source>
        <dbReference type="ARBA" id="ARBA00045584"/>
    </source>
</evidence>
<keyword evidence="11" id="KW-0460">Magnesium</keyword>
<keyword evidence="9 17" id="KW-0418">Kinase</keyword>
<comment type="catalytic activity">
    <reaction evidence="3">
        <text>a ribonucleoside 5'-diphosphate + ATP = a ribonucleoside 5'-triphosphate + ADP</text>
        <dbReference type="Rhea" id="RHEA:18113"/>
        <dbReference type="ChEBI" id="CHEBI:30616"/>
        <dbReference type="ChEBI" id="CHEBI:57930"/>
        <dbReference type="ChEBI" id="CHEBI:61557"/>
        <dbReference type="ChEBI" id="CHEBI:456216"/>
        <dbReference type="EC" id="2.7.4.6"/>
    </reaction>
</comment>
<dbReference type="FunFam" id="3.30.70.141:FF:000015">
    <property type="entry name" value="Nucleoside diphosphate kinase B"/>
    <property type="match status" value="1"/>
</dbReference>
<dbReference type="InterPro" id="IPR036850">
    <property type="entry name" value="NDK-like_dom_sf"/>
</dbReference>
<dbReference type="PRINTS" id="PR01243">
    <property type="entry name" value="NUCDPKINASE"/>
</dbReference>
<proteinExistence type="inferred from homology"/>
<dbReference type="Proteomes" id="UP001488838">
    <property type="component" value="Unassembled WGS sequence"/>
</dbReference>
<evidence type="ECO:0000256" key="4">
    <source>
        <dbReference type="ARBA" id="ARBA00001946"/>
    </source>
</evidence>
<feature type="binding site" evidence="15">
    <location>
        <position position="115"/>
    </location>
    <ligand>
        <name>ATP</name>
        <dbReference type="ChEBI" id="CHEBI:30616"/>
    </ligand>
</feature>
<dbReference type="GO" id="GO:0004550">
    <property type="term" value="F:nucleoside diphosphate kinase activity"/>
    <property type="evidence" value="ECO:0007669"/>
    <property type="project" value="UniProtKB-EC"/>
</dbReference>
<dbReference type="GO" id="GO:0006228">
    <property type="term" value="P:UTP biosynthetic process"/>
    <property type="evidence" value="ECO:0007669"/>
    <property type="project" value="InterPro"/>
</dbReference>
<dbReference type="Pfam" id="PF00334">
    <property type="entry name" value="NDK"/>
    <property type="match status" value="1"/>
</dbReference>
<evidence type="ECO:0000256" key="1">
    <source>
        <dbReference type="ARBA" id="ARBA00000082"/>
    </source>
</evidence>
<evidence type="ECO:0000256" key="15">
    <source>
        <dbReference type="PROSITE-ProRule" id="PRU00706"/>
    </source>
</evidence>
<dbReference type="SMART" id="SM00562">
    <property type="entry name" value="NDK"/>
    <property type="match status" value="1"/>
</dbReference>
<protein>
    <recommendedName>
        <fullName evidence="17">Nucleoside diphosphate kinase</fullName>
        <ecNumber evidence="17">2.7.4.6</ecNumber>
    </recommendedName>
</protein>
<evidence type="ECO:0000256" key="2">
    <source>
        <dbReference type="ARBA" id="ARBA00000085"/>
    </source>
</evidence>
<accession>A0AAW0IG79</accession>
<dbReference type="InterPro" id="IPR034907">
    <property type="entry name" value="NDK-like_dom"/>
</dbReference>
<sequence>MPNLEHTFIAIKSDGVQCGLVGKIIKRFEQKGFLLAAMKFLRASEEHLKQHYIDLKDRPFFPGLVKYMNSGPVVAMVWEGLNVVKTGRMMLGETNPADSKPGTIRGDFCVQVGRNIIHGSDSVQSAEKEISLWFKPEELIDYSLVLMTGYMSGDG</sequence>
<comment type="similarity">
    <text evidence="5 15 16">Belongs to the NDK family.</text>
</comment>
<evidence type="ECO:0000256" key="5">
    <source>
        <dbReference type="ARBA" id="ARBA00008142"/>
    </source>
</evidence>
<feature type="binding site" evidence="15">
    <location>
        <position position="105"/>
    </location>
    <ligand>
        <name>ATP</name>
        <dbReference type="ChEBI" id="CHEBI:30616"/>
    </ligand>
</feature>
<dbReference type="PROSITE" id="PS51374">
    <property type="entry name" value="NDPK_LIKE"/>
    <property type="match status" value="1"/>
</dbReference>
<keyword evidence="12" id="KW-0546">Nucleotide metabolism</keyword>
<keyword evidence="7" id="KW-0479">Metal-binding</keyword>
<evidence type="ECO:0000256" key="11">
    <source>
        <dbReference type="ARBA" id="ARBA00022842"/>
    </source>
</evidence>
<evidence type="ECO:0000313" key="20">
    <source>
        <dbReference type="Proteomes" id="UP001488838"/>
    </source>
</evidence>
<feature type="domain" description="Nucleoside diphosphate kinase-like" evidence="18">
    <location>
        <begin position="4"/>
        <end position="141"/>
    </location>
</feature>
<feature type="binding site" evidence="15">
    <location>
        <position position="60"/>
    </location>
    <ligand>
        <name>ATP</name>
        <dbReference type="ChEBI" id="CHEBI:30616"/>
    </ligand>
</feature>
<keyword evidence="20" id="KW-1185">Reference proteome</keyword>
<evidence type="ECO:0000313" key="19">
    <source>
        <dbReference type="EMBL" id="KAK7813277.1"/>
    </source>
</evidence>
<dbReference type="GO" id="GO:0004673">
    <property type="term" value="F:protein histidine kinase activity"/>
    <property type="evidence" value="ECO:0007669"/>
    <property type="project" value="UniProtKB-EC"/>
</dbReference>
<gene>
    <name evidence="19" type="ORF">U0070_005182</name>
</gene>
<dbReference type="HAMAP" id="MF_00451">
    <property type="entry name" value="NDP_kinase"/>
    <property type="match status" value="1"/>
</dbReference>
<dbReference type="InterPro" id="IPR023005">
    <property type="entry name" value="Nucleoside_diP_kinase_AS"/>
</dbReference>
<dbReference type="GO" id="GO:0046872">
    <property type="term" value="F:metal ion binding"/>
    <property type="evidence" value="ECO:0007669"/>
    <property type="project" value="UniProtKB-KW"/>
</dbReference>
<comment type="subunit">
    <text evidence="14">Hexamer of two different chains: A and B (A6, A5B, A4B2, A3B3, A2B4, AB5, B6). Interacts with CAPN8. Interacts with AKAP13. Interacts with ITGB1BP1 (via C-terminal domain region). Interacts with BCL2L10.</text>
</comment>
<dbReference type="SUPFAM" id="SSF54919">
    <property type="entry name" value="Nucleoside diphosphate kinase, NDK"/>
    <property type="match status" value="1"/>
</dbReference>
<dbReference type="EC" id="2.7.4.6" evidence="17"/>
<evidence type="ECO:0000256" key="16">
    <source>
        <dbReference type="RuleBase" id="RU004011"/>
    </source>
</evidence>
<evidence type="ECO:0000256" key="14">
    <source>
        <dbReference type="ARBA" id="ARBA00046419"/>
    </source>
</evidence>
<dbReference type="GO" id="GO:0005524">
    <property type="term" value="F:ATP binding"/>
    <property type="evidence" value="ECO:0007669"/>
    <property type="project" value="UniProtKB-KW"/>
</dbReference>
<name>A0AAW0IG79_MYOGA</name>
<feature type="binding site" evidence="15">
    <location>
        <position position="94"/>
    </location>
    <ligand>
        <name>ATP</name>
        <dbReference type="ChEBI" id="CHEBI:30616"/>
    </ligand>
</feature>
<comment type="cofactor">
    <cofactor evidence="4">
        <name>Mg(2+)</name>
        <dbReference type="ChEBI" id="CHEBI:18420"/>
    </cofactor>
</comment>
<evidence type="ECO:0000259" key="18">
    <source>
        <dbReference type="SMART" id="SM00562"/>
    </source>
</evidence>
<evidence type="ECO:0000256" key="3">
    <source>
        <dbReference type="ARBA" id="ARBA00000937"/>
    </source>
</evidence>
<evidence type="ECO:0000256" key="6">
    <source>
        <dbReference type="ARBA" id="ARBA00022679"/>
    </source>
</evidence>
<feature type="binding site" evidence="15">
    <location>
        <position position="12"/>
    </location>
    <ligand>
        <name>ATP</name>
        <dbReference type="ChEBI" id="CHEBI:30616"/>
    </ligand>
</feature>
<comment type="catalytic activity">
    <reaction evidence="1 17">
        <text>a 2'-deoxyribonucleoside 5'-diphosphate + ATP = a 2'-deoxyribonucleoside 5'-triphosphate + ADP</text>
        <dbReference type="Rhea" id="RHEA:44640"/>
        <dbReference type="ChEBI" id="CHEBI:30616"/>
        <dbReference type="ChEBI" id="CHEBI:61560"/>
        <dbReference type="ChEBI" id="CHEBI:73316"/>
        <dbReference type="ChEBI" id="CHEBI:456216"/>
        <dbReference type="EC" id="2.7.4.6"/>
    </reaction>
</comment>
<dbReference type="PROSITE" id="PS00469">
    <property type="entry name" value="NDPK"/>
    <property type="match status" value="1"/>
</dbReference>
<keyword evidence="8 17" id="KW-0547">Nucleotide-binding</keyword>
<keyword evidence="10 17" id="KW-0067">ATP-binding</keyword>
<comment type="function">
    <text evidence="13">Major role in the synthesis of nucleoside triphosphates other than ATP. The ATP gamma phosphate is transferred to the NDP beta phosphate via a ping-pong mechanism, using a phosphorylated active-site intermediate. Negatively regulates Rho activity by interacting with AKAP13/LBC. Acts as a transcriptional activator of the MYC gene; binds DNA non-specifically. Binds to both single-stranded guanine- and cytosine-rich strands within the nuclease hypersensitive element (NHE) III(1) region of the MYC gene promoter. Does not bind to duplex NHE III(1). Has G-quadruplex (G4) DNA-binding activity, which is independent of its nucleotide-binding and kinase activity. Binds both folded and unfolded G4 with similar low nanomolar affinities. Stabilizes folded G4s regardless of whether they are prefolded or not. Exhibits histidine protein kinase activity.</text>
</comment>
<dbReference type="GO" id="GO:0006183">
    <property type="term" value="P:GTP biosynthetic process"/>
    <property type="evidence" value="ECO:0007669"/>
    <property type="project" value="InterPro"/>
</dbReference>
<evidence type="ECO:0000256" key="8">
    <source>
        <dbReference type="ARBA" id="ARBA00022741"/>
    </source>
</evidence>
<evidence type="ECO:0000256" key="10">
    <source>
        <dbReference type="ARBA" id="ARBA00022840"/>
    </source>
</evidence>
<dbReference type="InterPro" id="IPR001564">
    <property type="entry name" value="Nucleoside_diP_kinase"/>
</dbReference>
<dbReference type="Gene3D" id="3.30.70.141">
    <property type="entry name" value="Nucleoside diphosphate kinase-like domain"/>
    <property type="match status" value="1"/>
</dbReference>
<dbReference type="CDD" id="cd04413">
    <property type="entry name" value="NDPk_I"/>
    <property type="match status" value="1"/>
</dbReference>
<dbReference type="PANTHER" id="PTHR11349">
    <property type="entry name" value="NUCLEOSIDE DIPHOSPHATE KINASE"/>
    <property type="match status" value="1"/>
</dbReference>
<dbReference type="NCBIfam" id="NF001908">
    <property type="entry name" value="PRK00668.1"/>
    <property type="match status" value="1"/>
</dbReference>
<comment type="caution">
    <text evidence="19">The sequence shown here is derived from an EMBL/GenBank/DDBJ whole genome shotgun (WGS) entry which is preliminary data.</text>
</comment>